<evidence type="ECO:0000313" key="1">
    <source>
        <dbReference type="EMBL" id="GAA0143438.1"/>
    </source>
</evidence>
<dbReference type="AlphaFoldDB" id="A0AAV3NWV1"/>
<gene>
    <name evidence="1" type="ORF">LIER_42761</name>
</gene>
<proteinExistence type="predicted"/>
<dbReference type="SUPFAM" id="SSF50447">
    <property type="entry name" value="Translation proteins"/>
    <property type="match status" value="1"/>
</dbReference>
<reference evidence="1 2" key="1">
    <citation type="submission" date="2024-01" db="EMBL/GenBank/DDBJ databases">
        <title>The complete chloroplast genome sequence of Lithospermum erythrorhizon: insights into the phylogenetic relationship among Boraginaceae species and the maternal lineages of purple gromwells.</title>
        <authorList>
            <person name="Okada T."/>
            <person name="Watanabe K."/>
        </authorList>
    </citation>
    <scope>NUCLEOTIDE SEQUENCE [LARGE SCALE GENOMIC DNA]</scope>
</reference>
<dbReference type="InterPro" id="IPR009000">
    <property type="entry name" value="Transl_B-barrel_sf"/>
</dbReference>
<protein>
    <submittedName>
        <fullName evidence="1">Uncharacterized protein</fullName>
    </submittedName>
</protein>
<dbReference type="Proteomes" id="UP001454036">
    <property type="component" value="Unassembled WGS sequence"/>
</dbReference>
<organism evidence="1 2">
    <name type="scientific">Lithospermum erythrorhizon</name>
    <name type="common">Purple gromwell</name>
    <name type="synonym">Lithospermum officinale var. erythrorhizon</name>
    <dbReference type="NCBI Taxonomy" id="34254"/>
    <lineage>
        <taxon>Eukaryota</taxon>
        <taxon>Viridiplantae</taxon>
        <taxon>Streptophyta</taxon>
        <taxon>Embryophyta</taxon>
        <taxon>Tracheophyta</taxon>
        <taxon>Spermatophyta</taxon>
        <taxon>Magnoliopsida</taxon>
        <taxon>eudicotyledons</taxon>
        <taxon>Gunneridae</taxon>
        <taxon>Pentapetalae</taxon>
        <taxon>asterids</taxon>
        <taxon>lamiids</taxon>
        <taxon>Boraginales</taxon>
        <taxon>Boraginaceae</taxon>
        <taxon>Boraginoideae</taxon>
        <taxon>Lithospermeae</taxon>
        <taxon>Lithospermum</taxon>
    </lineage>
</organism>
<dbReference type="Gene3D" id="2.40.30.10">
    <property type="entry name" value="Translation factors"/>
    <property type="match status" value="1"/>
</dbReference>
<comment type="caution">
    <text evidence="1">The sequence shown here is derived from an EMBL/GenBank/DDBJ whole genome shotgun (WGS) entry which is preliminary data.</text>
</comment>
<dbReference type="EMBL" id="BAABME010030897">
    <property type="protein sequence ID" value="GAA0143438.1"/>
    <property type="molecule type" value="Genomic_DNA"/>
</dbReference>
<evidence type="ECO:0000313" key="2">
    <source>
        <dbReference type="Proteomes" id="UP001454036"/>
    </source>
</evidence>
<sequence>MSEQHSTSIATLSSSTGSCLMKNFHSESSISISTRVDTNLVSSKLARLKLWEEKVKHIYENATKNFVLADIGSTKVVDLKDIKKEYIEEDDAPHCVLRMIPNCILDKKDPIDLLVWVVEGTAKIGTPLCIPCRGLIYIGRIVLMLKHRHIVVDRATKGDRVLVKVMCEFGEQPRLRSRMSVAEDLIVSCKGRP</sequence>
<name>A0AAV3NWV1_LITER</name>
<accession>A0AAV3NWV1</accession>
<keyword evidence="2" id="KW-1185">Reference proteome</keyword>